<dbReference type="Proteomes" id="UP001369736">
    <property type="component" value="Unassembled WGS sequence"/>
</dbReference>
<evidence type="ECO:0000256" key="3">
    <source>
        <dbReference type="ARBA" id="ARBA00023163"/>
    </source>
</evidence>
<protein>
    <submittedName>
        <fullName evidence="6">Helix-turn-helix domain-containing protein</fullName>
    </submittedName>
</protein>
<dbReference type="PROSITE" id="PS51077">
    <property type="entry name" value="HTH_ICLR"/>
    <property type="match status" value="1"/>
</dbReference>
<feature type="domain" description="HTH iclR-type" evidence="4">
    <location>
        <begin position="18"/>
        <end position="78"/>
    </location>
</feature>
<dbReference type="InterPro" id="IPR014757">
    <property type="entry name" value="Tscrpt_reg_IclR_C"/>
</dbReference>
<dbReference type="RefSeq" id="WP_337704975.1">
    <property type="nucleotide sequence ID" value="NZ_JBBEGM010000009.1"/>
</dbReference>
<organism evidence="6 7">
    <name type="scientific">Actinomycetospora flava</name>
    <dbReference type="NCBI Taxonomy" id="3129232"/>
    <lineage>
        <taxon>Bacteria</taxon>
        <taxon>Bacillati</taxon>
        <taxon>Actinomycetota</taxon>
        <taxon>Actinomycetes</taxon>
        <taxon>Pseudonocardiales</taxon>
        <taxon>Pseudonocardiaceae</taxon>
        <taxon>Actinomycetospora</taxon>
    </lineage>
</organism>
<evidence type="ECO:0000313" key="6">
    <source>
        <dbReference type="EMBL" id="MEJ2863612.1"/>
    </source>
</evidence>
<evidence type="ECO:0000259" key="4">
    <source>
        <dbReference type="PROSITE" id="PS51077"/>
    </source>
</evidence>
<name>A0ABU8M8F2_9PSEU</name>
<evidence type="ECO:0000256" key="1">
    <source>
        <dbReference type="ARBA" id="ARBA00023015"/>
    </source>
</evidence>
<evidence type="ECO:0000256" key="2">
    <source>
        <dbReference type="ARBA" id="ARBA00023125"/>
    </source>
</evidence>
<dbReference type="Pfam" id="PF01614">
    <property type="entry name" value="IclR_C"/>
    <property type="match status" value="1"/>
</dbReference>
<evidence type="ECO:0000313" key="7">
    <source>
        <dbReference type="Proteomes" id="UP001369736"/>
    </source>
</evidence>
<dbReference type="Gene3D" id="1.10.10.10">
    <property type="entry name" value="Winged helix-like DNA-binding domain superfamily/Winged helix DNA-binding domain"/>
    <property type="match status" value="1"/>
</dbReference>
<dbReference type="PANTHER" id="PTHR30136:SF35">
    <property type="entry name" value="HTH-TYPE TRANSCRIPTIONAL REGULATOR RV1719"/>
    <property type="match status" value="1"/>
</dbReference>
<comment type="caution">
    <text evidence="6">The sequence shown here is derived from an EMBL/GenBank/DDBJ whole genome shotgun (WGS) entry which is preliminary data.</text>
</comment>
<evidence type="ECO:0000259" key="5">
    <source>
        <dbReference type="PROSITE" id="PS51078"/>
    </source>
</evidence>
<dbReference type="SUPFAM" id="SSF55781">
    <property type="entry name" value="GAF domain-like"/>
    <property type="match status" value="1"/>
</dbReference>
<keyword evidence="3" id="KW-0804">Transcription</keyword>
<dbReference type="EMBL" id="JBBEGM010000009">
    <property type="protein sequence ID" value="MEJ2863612.1"/>
    <property type="molecule type" value="Genomic_DNA"/>
</dbReference>
<dbReference type="PROSITE" id="PS51078">
    <property type="entry name" value="ICLR_ED"/>
    <property type="match status" value="1"/>
</dbReference>
<dbReference type="InterPro" id="IPR029016">
    <property type="entry name" value="GAF-like_dom_sf"/>
</dbReference>
<dbReference type="SMART" id="SM00346">
    <property type="entry name" value="HTH_ICLR"/>
    <property type="match status" value="1"/>
</dbReference>
<keyword evidence="2" id="KW-0238">DNA-binding</keyword>
<sequence length="255" mass="26945">MSSTDDVSDVVDGRIRGAETARRTLRLLEALAAHQPVRLDDLAEAVGLNKSTVYRLVRVLQEEGYTERLSQGGYQLGAAVTALAARTAMPAATLDAMRPALQELAESTAETVTVHRRVGDTAVLRLGVESEQHVLRQVVRVGETTPLTRGCAGLAILASLPDDDREGVIERADGSEARERLGEAFVDGVALSRGANHPGVLGIAVAVPPGDRTRGAALSVTVSGPESRWTKERALQHAGQLRSCAARLAHLAPSA</sequence>
<dbReference type="InterPro" id="IPR036388">
    <property type="entry name" value="WH-like_DNA-bd_sf"/>
</dbReference>
<accession>A0ABU8M8F2</accession>
<gene>
    <name evidence="6" type="ORF">WCD58_20800</name>
</gene>
<proteinExistence type="predicted"/>
<dbReference type="PANTHER" id="PTHR30136">
    <property type="entry name" value="HELIX-TURN-HELIX TRANSCRIPTIONAL REGULATOR, ICLR FAMILY"/>
    <property type="match status" value="1"/>
</dbReference>
<keyword evidence="7" id="KW-1185">Reference proteome</keyword>
<dbReference type="Pfam" id="PF09339">
    <property type="entry name" value="HTH_IclR"/>
    <property type="match status" value="1"/>
</dbReference>
<reference evidence="6 7" key="1">
    <citation type="submission" date="2024-03" db="EMBL/GenBank/DDBJ databases">
        <title>Actinomycetospora sp. OC33-EN07, a novel actinomycete isolated from wild orchid (Aerides multiflora).</title>
        <authorList>
            <person name="Suriyachadkun C."/>
        </authorList>
    </citation>
    <scope>NUCLEOTIDE SEQUENCE [LARGE SCALE GENOMIC DNA]</scope>
    <source>
        <strain evidence="6 7">OC33-EN07</strain>
    </source>
</reference>
<dbReference type="SUPFAM" id="SSF46785">
    <property type="entry name" value="Winged helix' DNA-binding domain"/>
    <property type="match status" value="1"/>
</dbReference>
<feature type="domain" description="IclR-ED" evidence="5">
    <location>
        <begin position="79"/>
        <end position="254"/>
    </location>
</feature>
<dbReference type="InterPro" id="IPR005471">
    <property type="entry name" value="Tscrpt_reg_IclR_N"/>
</dbReference>
<dbReference type="InterPro" id="IPR036390">
    <property type="entry name" value="WH_DNA-bd_sf"/>
</dbReference>
<dbReference type="Gene3D" id="3.30.450.40">
    <property type="match status" value="1"/>
</dbReference>
<keyword evidence="1" id="KW-0805">Transcription regulation</keyword>
<dbReference type="InterPro" id="IPR050707">
    <property type="entry name" value="HTH_MetabolicPath_Reg"/>
</dbReference>